<organism evidence="1 2">
    <name type="scientific">Pseudomonas putida</name>
    <name type="common">Arthrobacter siderocapsulatus</name>
    <dbReference type="NCBI Taxonomy" id="303"/>
    <lineage>
        <taxon>Bacteria</taxon>
        <taxon>Pseudomonadati</taxon>
        <taxon>Pseudomonadota</taxon>
        <taxon>Gammaproteobacteria</taxon>
        <taxon>Pseudomonadales</taxon>
        <taxon>Pseudomonadaceae</taxon>
        <taxon>Pseudomonas</taxon>
    </lineage>
</organism>
<sequence>MIRGRAQGHCPDGRADTVQQQIAAWRVAGQANGHRHDRAQAIDEAETQYPDVGVATDVVQRPVTHRLPAWLARQDPAPVAAAHEVPQLVAGITAEKCHQTHQVDVHVTAERKESCKHQDGLAFEEGA</sequence>
<dbReference type="Proteomes" id="UP000050437">
    <property type="component" value="Unassembled WGS sequence"/>
</dbReference>
<protein>
    <submittedName>
        <fullName evidence="1">Uncharacterized protein</fullName>
    </submittedName>
</protein>
<name>A0A0P7CSL7_PSEPU</name>
<reference evidence="1 2" key="1">
    <citation type="submission" date="2015-10" db="EMBL/GenBank/DDBJ databases">
        <title>Pseudomonas putida clinical strains.</title>
        <authorList>
            <person name="Molina L."/>
            <person name="Udaondo Z."/>
        </authorList>
    </citation>
    <scope>NUCLEOTIDE SEQUENCE [LARGE SCALE GENOMIC DNA]</scope>
    <source>
        <strain evidence="1 2">HB13667</strain>
    </source>
</reference>
<comment type="caution">
    <text evidence="1">The sequence shown here is derived from an EMBL/GenBank/DDBJ whole genome shotgun (WGS) entry which is preliminary data.</text>
</comment>
<dbReference type="EMBL" id="LKKS01000121">
    <property type="protein sequence ID" value="KPM60433.1"/>
    <property type="molecule type" value="Genomic_DNA"/>
</dbReference>
<gene>
    <name evidence="1" type="ORF">HB13667_22650</name>
</gene>
<evidence type="ECO:0000313" key="2">
    <source>
        <dbReference type="Proteomes" id="UP000050437"/>
    </source>
</evidence>
<accession>A0A0P7CSL7</accession>
<proteinExistence type="predicted"/>
<evidence type="ECO:0000313" key="1">
    <source>
        <dbReference type="EMBL" id="KPM60433.1"/>
    </source>
</evidence>
<dbReference type="AlphaFoldDB" id="A0A0P7CSL7"/>